<gene>
    <name evidence="1" type="ORF">AN640_07180</name>
</gene>
<name>A0ACC8XGL3_9FIRM</name>
<keyword evidence="2" id="KW-1185">Reference proteome</keyword>
<protein>
    <submittedName>
        <fullName evidence="1">Uncharacterized protein</fullName>
    </submittedName>
</protein>
<reference evidence="1" key="1">
    <citation type="submission" date="2016-08" db="EMBL/GenBank/DDBJ databases">
        <authorList>
            <person name="Ngugi D.K."/>
            <person name="Miyake S."/>
            <person name="Stingl U."/>
        </authorList>
    </citation>
    <scope>NUCLEOTIDE SEQUENCE</scope>
    <source>
        <strain evidence="1">SCG-D08WGA-EpuloA1</strain>
    </source>
</reference>
<dbReference type="Proteomes" id="UP000188637">
    <property type="component" value="Unassembled WGS sequence"/>
</dbReference>
<evidence type="ECO:0000313" key="1">
    <source>
        <dbReference type="EMBL" id="ONI42598.1"/>
    </source>
</evidence>
<dbReference type="EMBL" id="LJHD01000183">
    <property type="protein sequence ID" value="ONI42598.1"/>
    <property type="molecule type" value="Genomic_DNA"/>
</dbReference>
<proteinExistence type="predicted"/>
<sequence>MKRGISRLMVLVMFISLLPITVFAAPDKPVIDTIVSDFELLSNTAVPTVTLHLDEPNPQDNPENGDIAYYRIFLTDISDGIGAPSVLQTILVENLEMTEYTIDLVGLFANVNLEIAAGSYYKVDVQAVAQRSVPDPGGEGSSIVSIFSPVTTKYFVTPFDTKMYVIPAEDSTDDSDVKNIMQVTWQYIKDMDYEIYIGSGKFSNPQDLIDFEGVLKKEITFQEAYDFINDRGLMQWNYDDALPGRTYTVVVLPRVPGLSPYLDDTFLPLDIDSKTVVAVAEIILSYFEVDSNHLALNWVVNLGQLKLKEIEVWMSSDGGIDRKMATIRPESQKITVSRGPFEILYPTVRSEYYLIFYFADDDNEETPDKVQSTKIVIDPTAPAYKPASPTIPEPVSNDMDFDKLEPDELESRYLVTGDDIDADAFSIWEHLFHVSSEEDPLKIQLVWDIYKDKNNRVDSNILFDIWVATERESLDEELYPNVPPNFIYDPLGSVDDKFVYTHTGKEIGYKSQLETYYTQAEGGVLEKADLIANETYYIKAVAKYRNIPDNDPRKNSEPTIVIINVGTGGDIFQPPLLGKAPFQIKENSVTSTSAIVTWLESWHEIMPKEPDVYAGNPTEYILAKTWNSVVYLHDKTPYIRFRNINATTPESAEDDDDDSNRKKPKADDNVLGKRIFRVENDLDEFIEDVSDLAGSNYYDNYYMDRQLTIGTNVHYEFRLEKFLDIQEEIGDGTVEEWVSRLPASDNKNWDTINPTDEEDPELDAVMWKEHSITGLKPNTQYIALIRVFRVLPDGTKSMQTFPSYLLFTTEPDDEEANETPTSPELQLEAVTDTTITVTWDAYNPAFTYELVYSLKENINTAVSWDISDLSENSAPSDGEYIDGYSAYVTVNGLFPDTGYYFWVRATNPKSGEVSAWSNPVYGVTDGIVAPYPPFGVGPAALQSLLDIGVDMDPISWDYITVEWVLNDNDKGSDVEGKLKREYKYLVQFADNDEFFEPITVITDDSGGEAGEAQEVLSKNIVQFNALRPNKNYFVRVKTLYFLTNTEIEKTLSAESEFTSGIMISTESSDNEFDGGENENVVEYDKDYDETFEDGVWEYEILNTNKIITDIIDDDDYVFEIDMQLYRDFYDANLRIIKMPKEVMSALQNLNMQLKVVTNVAQYKINPDGLQYYTDQAREGDILQFDFQTLLEYDLEQVKNAYPYTINSAESMAVSLNSDTKVIEDMVQLEDYMQVSMRLENEYDYISKNIKPVIYDQVDRQWEDVPFVDIDYLDDGSYLTFKTPVLGVYALQVIEDTQSIQKLPYSMQYIATQYGIEQLGQKYTQSDIVQPPQFVNLLLGITADDENIDLDGWLSDASYDMASISGLFIEDRSGIVTEQEAVSGVLRLHELRTGGRIKPSNVSFAGVAPAYKENVSKAYAIGLINDIDPTDDVTYEELCDLLLGIGL</sequence>
<comment type="caution">
    <text evidence="1">The sequence shown here is derived from an EMBL/GenBank/DDBJ whole genome shotgun (WGS) entry which is preliminary data.</text>
</comment>
<evidence type="ECO:0000313" key="2">
    <source>
        <dbReference type="Proteomes" id="UP000188637"/>
    </source>
</evidence>
<accession>A0ACC8XGL3</accession>
<organism evidence="1 2">
    <name type="scientific">Candidatus Epulonipiscium fishelsonii</name>
    <dbReference type="NCBI Taxonomy" id="77094"/>
    <lineage>
        <taxon>Bacteria</taxon>
        <taxon>Bacillati</taxon>
        <taxon>Bacillota</taxon>
        <taxon>Clostridia</taxon>
        <taxon>Lachnospirales</taxon>
        <taxon>Lachnospiraceae</taxon>
        <taxon>Candidatus Epulonipiscium</taxon>
    </lineage>
</organism>